<accession>A0AA36HLE8</accession>
<gene>
    <name evidence="2" type="ORF">EVOR1521_LOCUS1424</name>
</gene>
<feature type="region of interest" description="Disordered" evidence="1">
    <location>
        <begin position="47"/>
        <end position="108"/>
    </location>
</feature>
<protein>
    <submittedName>
        <fullName evidence="2">Uncharacterized protein</fullName>
    </submittedName>
</protein>
<dbReference type="AlphaFoldDB" id="A0AA36HLE8"/>
<evidence type="ECO:0000313" key="3">
    <source>
        <dbReference type="Proteomes" id="UP001178507"/>
    </source>
</evidence>
<comment type="caution">
    <text evidence="2">The sequence shown here is derived from an EMBL/GenBank/DDBJ whole genome shotgun (WGS) entry which is preliminary data.</text>
</comment>
<evidence type="ECO:0000313" key="2">
    <source>
        <dbReference type="EMBL" id="CAJ1370986.1"/>
    </source>
</evidence>
<organism evidence="2 3">
    <name type="scientific">Effrenium voratum</name>
    <dbReference type="NCBI Taxonomy" id="2562239"/>
    <lineage>
        <taxon>Eukaryota</taxon>
        <taxon>Sar</taxon>
        <taxon>Alveolata</taxon>
        <taxon>Dinophyceae</taxon>
        <taxon>Suessiales</taxon>
        <taxon>Symbiodiniaceae</taxon>
        <taxon>Effrenium</taxon>
    </lineage>
</organism>
<dbReference type="Proteomes" id="UP001178507">
    <property type="component" value="Unassembled WGS sequence"/>
</dbReference>
<name>A0AA36HLE8_9DINO</name>
<keyword evidence="3" id="KW-1185">Reference proteome</keyword>
<proteinExistence type="predicted"/>
<sequence length="108" mass="11955">MYGAPWEAQVPWRPEPCPVRKGPGFLPAWQELQLQLRSLPGKPVLSNLGSYAKTRTRSRGTQNVASGGGAGTGGLVFPGQLTDEKEKRRRQQQEMQNALAEQIRELRG</sequence>
<feature type="compositionally biased region" description="Gly residues" evidence="1">
    <location>
        <begin position="66"/>
        <end position="76"/>
    </location>
</feature>
<dbReference type="EMBL" id="CAUJNA010000047">
    <property type="protein sequence ID" value="CAJ1370986.1"/>
    <property type="molecule type" value="Genomic_DNA"/>
</dbReference>
<reference evidence="2" key="1">
    <citation type="submission" date="2023-08" db="EMBL/GenBank/DDBJ databases">
        <authorList>
            <person name="Chen Y."/>
            <person name="Shah S."/>
            <person name="Dougan E. K."/>
            <person name="Thang M."/>
            <person name="Chan C."/>
        </authorList>
    </citation>
    <scope>NUCLEOTIDE SEQUENCE</scope>
</reference>
<evidence type="ECO:0000256" key="1">
    <source>
        <dbReference type="SAM" id="MobiDB-lite"/>
    </source>
</evidence>